<organism evidence="1 2">
    <name type="scientific">Dickeya dadantii (strain 3937)</name>
    <name type="common">Erwinia chrysanthemi (strain 3937)</name>
    <dbReference type="NCBI Taxonomy" id="198628"/>
    <lineage>
        <taxon>Bacteria</taxon>
        <taxon>Pseudomonadati</taxon>
        <taxon>Pseudomonadota</taxon>
        <taxon>Gammaproteobacteria</taxon>
        <taxon>Enterobacterales</taxon>
        <taxon>Pectobacteriaceae</taxon>
        <taxon>Dickeya</taxon>
    </lineage>
</organism>
<evidence type="ECO:0000313" key="2">
    <source>
        <dbReference type="Proteomes" id="UP000006859"/>
    </source>
</evidence>
<dbReference type="HOGENOM" id="CLU_3308635_0_0_6"/>
<dbReference type="Proteomes" id="UP000006859">
    <property type="component" value="Chromosome"/>
</dbReference>
<dbReference type="EMBL" id="CP002038">
    <property type="protein sequence ID" value="ADM99118.1"/>
    <property type="molecule type" value="Genomic_DNA"/>
</dbReference>
<name>E0SIQ9_DICD3</name>
<evidence type="ECO:0000313" key="1">
    <source>
        <dbReference type="EMBL" id="ADM99118.1"/>
    </source>
</evidence>
<reference evidence="1 2" key="1">
    <citation type="journal article" date="2011" name="J. Bacteriol.">
        <title>Genome sequence of the plant-pathogenic bacterium Dickeya dadantii 3937.</title>
        <authorList>
            <person name="Glasner J.D."/>
            <person name="Yang C.H."/>
            <person name="Reverchon S."/>
            <person name="Hugouvieux-Cotte-Pattat N."/>
            <person name="Condemine G."/>
            <person name="Bohin J.P."/>
            <person name="Van Gijsegem F."/>
            <person name="Yang S."/>
            <person name="Franza T."/>
            <person name="Expert D."/>
            <person name="Plunkett G. III"/>
            <person name="San Francisco M.J."/>
            <person name="Charkowski A.O."/>
            <person name="Py B."/>
            <person name="Bell K."/>
            <person name="Rauscher L."/>
            <person name="Rodriguez-Palenzuela P."/>
            <person name="Toussaint A."/>
            <person name="Holeva M.C."/>
            <person name="He S.Y."/>
            <person name="Douet V."/>
            <person name="Boccara M."/>
            <person name="Blanco C."/>
            <person name="Toth I."/>
            <person name="Anderson B.D."/>
            <person name="Biehl B.S."/>
            <person name="Mau B."/>
            <person name="Flynn S.M."/>
            <person name="Barras F."/>
            <person name="Lindeberg M."/>
            <person name="Birch P.R."/>
            <person name="Tsuyumu S."/>
            <person name="Shi X."/>
            <person name="Hibbing M."/>
            <person name="Yap M.N."/>
            <person name="Carpentier M."/>
            <person name="Dassa E."/>
            <person name="Umehara M."/>
            <person name="Kim J.F."/>
            <person name="Rusch M."/>
            <person name="Soni P."/>
            <person name="Mayhew G.F."/>
            <person name="Fouts D.E."/>
            <person name="Gill S.R."/>
            <person name="Blattner F.R."/>
            <person name="Keen N.T."/>
            <person name="Perna N.T."/>
        </authorList>
    </citation>
    <scope>NUCLEOTIDE SEQUENCE [LARGE SCALE GENOMIC DNA]</scope>
    <source>
        <strain evidence="1 2">3937</strain>
    </source>
</reference>
<sequence length="39" mass="4755">MNIDRLALKNSKRFRWGDNFIDSLRQVSRMHRIDSDTVY</sequence>
<dbReference type="AlphaFoldDB" id="E0SIQ9"/>
<gene>
    <name evidence="1" type="ordered locus">Dda3937_03957</name>
</gene>
<keyword evidence="2" id="KW-1185">Reference proteome</keyword>
<dbReference type="STRING" id="198628.Dda3937_03957"/>
<accession>E0SIQ9</accession>
<protein>
    <submittedName>
        <fullName evidence="1">Uncharacterized protein</fullName>
    </submittedName>
</protein>
<dbReference type="KEGG" id="ddd:Dda3937_03957"/>
<proteinExistence type="predicted"/>